<dbReference type="Proteomes" id="UP000467841">
    <property type="component" value="Unassembled WGS sequence"/>
</dbReference>
<gene>
    <name evidence="2" type="ORF">MERR_LOCUS47036</name>
</gene>
<feature type="domain" description="F-box associated beta-propeller type 1" evidence="1">
    <location>
        <begin position="8"/>
        <end position="129"/>
    </location>
</feature>
<dbReference type="NCBIfam" id="TIGR01640">
    <property type="entry name" value="F_box_assoc_1"/>
    <property type="match status" value="1"/>
</dbReference>
<organism evidence="2 3">
    <name type="scientific">Microthlaspi erraticum</name>
    <dbReference type="NCBI Taxonomy" id="1685480"/>
    <lineage>
        <taxon>Eukaryota</taxon>
        <taxon>Viridiplantae</taxon>
        <taxon>Streptophyta</taxon>
        <taxon>Embryophyta</taxon>
        <taxon>Tracheophyta</taxon>
        <taxon>Spermatophyta</taxon>
        <taxon>Magnoliopsida</taxon>
        <taxon>eudicotyledons</taxon>
        <taxon>Gunneridae</taxon>
        <taxon>Pentapetalae</taxon>
        <taxon>rosids</taxon>
        <taxon>malvids</taxon>
        <taxon>Brassicales</taxon>
        <taxon>Brassicaceae</taxon>
        <taxon>Coluteocarpeae</taxon>
        <taxon>Microthlaspi</taxon>
    </lineage>
</organism>
<dbReference type="Pfam" id="PF07734">
    <property type="entry name" value="FBA_1"/>
    <property type="match status" value="1"/>
</dbReference>
<dbReference type="InterPro" id="IPR017451">
    <property type="entry name" value="F-box-assoc_interact_dom"/>
</dbReference>
<evidence type="ECO:0000313" key="3">
    <source>
        <dbReference type="Proteomes" id="UP000467841"/>
    </source>
</evidence>
<reference evidence="2" key="1">
    <citation type="submission" date="2020-01" db="EMBL/GenBank/DDBJ databases">
        <authorList>
            <person name="Mishra B."/>
        </authorList>
    </citation>
    <scope>NUCLEOTIDE SEQUENCE [LARGE SCALE GENOMIC DNA]</scope>
</reference>
<dbReference type="OrthoDB" id="591557at2759"/>
<protein>
    <recommendedName>
        <fullName evidence="1">F-box associated beta-propeller type 1 domain-containing protein</fullName>
    </recommendedName>
</protein>
<evidence type="ECO:0000259" key="1">
    <source>
        <dbReference type="Pfam" id="PF07734"/>
    </source>
</evidence>
<sequence length="129" mass="15183">MLRLLNDPHGRSVFEIYDFSSDSWRLLDLTPDFKIEYDQSGETLKGNAYFKASVTIFGPMNKRGRRKVVRDEEFLVCFDFTRERFGKRLPVPINSYSMPSCVRGEQLAVLYREETGPSWIYEIWVTNKI</sequence>
<keyword evidence="3" id="KW-1185">Reference proteome</keyword>
<evidence type="ECO:0000313" key="2">
    <source>
        <dbReference type="EMBL" id="CAA7059800.1"/>
    </source>
</evidence>
<dbReference type="InterPro" id="IPR006527">
    <property type="entry name" value="F-box-assoc_dom_typ1"/>
</dbReference>
<dbReference type="EMBL" id="CACVBM020001795">
    <property type="protein sequence ID" value="CAA7059800.1"/>
    <property type="molecule type" value="Genomic_DNA"/>
</dbReference>
<proteinExistence type="predicted"/>
<accession>A0A6D2L2G3</accession>
<name>A0A6D2L2G3_9BRAS</name>
<dbReference type="AlphaFoldDB" id="A0A6D2L2G3"/>
<comment type="caution">
    <text evidence="2">The sequence shown here is derived from an EMBL/GenBank/DDBJ whole genome shotgun (WGS) entry which is preliminary data.</text>
</comment>